<evidence type="ECO:0000256" key="3">
    <source>
        <dbReference type="ARBA" id="ARBA00022553"/>
    </source>
</evidence>
<gene>
    <name evidence="8" type="ORF">IAC79_06650</name>
</gene>
<evidence type="ECO:0000256" key="1">
    <source>
        <dbReference type="ARBA" id="ARBA00000085"/>
    </source>
</evidence>
<dbReference type="Pfam" id="PF00512">
    <property type="entry name" value="HisKA"/>
    <property type="match status" value="1"/>
</dbReference>
<dbReference type="InterPro" id="IPR000014">
    <property type="entry name" value="PAS"/>
</dbReference>
<organism evidence="8 9">
    <name type="scientific">Candidatus Spyradenecus faecavium</name>
    <dbReference type="NCBI Taxonomy" id="2840947"/>
    <lineage>
        <taxon>Bacteria</taxon>
        <taxon>Pseudomonadati</taxon>
        <taxon>Lentisphaerota</taxon>
        <taxon>Lentisphaeria</taxon>
        <taxon>Lentisphaerales</taxon>
        <taxon>Lentisphaeraceae</taxon>
        <taxon>Lentisphaeraceae incertae sedis</taxon>
        <taxon>Candidatus Spyradenecus</taxon>
    </lineage>
</organism>
<dbReference type="CDD" id="cd00075">
    <property type="entry name" value="HATPase"/>
    <property type="match status" value="1"/>
</dbReference>
<evidence type="ECO:0000313" key="9">
    <source>
        <dbReference type="Proteomes" id="UP000886845"/>
    </source>
</evidence>
<dbReference type="Gene3D" id="3.30.565.10">
    <property type="entry name" value="Histidine kinase-like ATPase, C-terminal domain"/>
    <property type="match status" value="1"/>
</dbReference>
<evidence type="ECO:0000256" key="2">
    <source>
        <dbReference type="ARBA" id="ARBA00012438"/>
    </source>
</evidence>
<dbReference type="SUPFAM" id="SSF47384">
    <property type="entry name" value="Homodimeric domain of signal transducing histidine kinase"/>
    <property type="match status" value="1"/>
</dbReference>
<keyword evidence="3" id="KW-0597">Phosphoprotein</keyword>
<dbReference type="SUPFAM" id="SSF55785">
    <property type="entry name" value="PYP-like sensor domain (PAS domain)"/>
    <property type="match status" value="1"/>
</dbReference>
<evidence type="ECO:0000256" key="5">
    <source>
        <dbReference type="ARBA" id="ARBA00022777"/>
    </source>
</evidence>
<dbReference type="CDD" id="cd00130">
    <property type="entry name" value="PAS"/>
    <property type="match status" value="1"/>
</dbReference>
<dbReference type="InterPro" id="IPR005467">
    <property type="entry name" value="His_kinase_dom"/>
</dbReference>
<dbReference type="InterPro" id="IPR050736">
    <property type="entry name" value="Sensor_HK_Regulatory"/>
</dbReference>
<reference evidence="8" key="1">
    <citation type="submission" date="2020-10" db="EMBL/GenBank/DDBJ databases">
        <authorList>
            <person name="Gilroy R."/>
        </authorList>
    </citation>
    <scope>NUCLEOTIDE SEQUENCE</scope>
    <source>
        <strain evidence="8">35461</strain>
    </source>
</reference>
<dbReference type="InterPro" id="IPR036890">
    <property type="entry name" value="HATPase_C_sf"/>
</dbReference>
<dbReference type="InterPro" id="IPR036097">
    <property type="entry name" value="HisK_dim/P_sf"/>
</dbReference>
<comment type="caution">
    <text evidence="8">The sequence shown here is derived from an EMBL/GenBank/DDBJ whole genome shotgun (WGS) entry which is preliminary data.</text>
</comment>
<dbReference type="InterPro" id="IPR035965">
    <property type="entry name" value="PAS-like_dom_sf"/>
</dbReference>
<dbReference type="EC" id="2.7.13.3" evidence="2"/>
<evidence type="ECO:0000259" key="7">
    <source>
        <dbReference type="PROSITE" id="PS50109"/>
    </source>
</evidence>
<dbReference type="SMART" id="SM00388">
    <property type="entry name" value="HisKA"/>
    <property type="match status" value="1"/>
</dbReference>
<dbReference type="AlphaFoldDB" id="A0A9D1NPI1"/>
<evidence type="ECO:0000256" key="6">
    <source>
        <dbReference type="ARBA" id="ARBA00023012"/>
    </source>
</evidence>
<keyword evidence="5" id="KW-0418">Kinase</keyword>
<sequence length="472" mass="51586">MTEIPLDALGEAAFVTDPDFRVIDCNARAVDLFRAPSREALLGLDATDFPNDHDLSAEFPTYLRERLTAVPFVVLENHAKRLDGSTFVAETILHRLDDGRVFLTLRDVTVRAESLHRLEEANERLRAAVRDRTEFVSNVSHELRTPLTSMSYALTNMGRGLCGALPDKAKDYVGRLQVDVKRLLTTVNDILDLRQMENGTLTLRKSCVPLARLFGEVVDSLSIQAQTKRQTLTLAPAPKEIYAEADRHKIERVCFNILSNAIKYTPEGGAIAVSVTARDGLALLRVDDTGIGIPPEALPRVSQRYFRVGDQVAGTGLGLSIVREIVELHGGKLHIESPVPGTDRGTRVTVSLPACPGPTLVIVSGDEAFIADVSREAEAVGLSVHVDREAIDLPKGCAGVTPARFLLDGSLPESYLGDLVCQIRGDARLSPTPILILSPGMEPSRRAEYARMRVEVSPWPQAQEALRAVLRA</sequence>
<dbReference type="InterPro" id="IPR003594">
    <property type="entry name" value="HATPase_dom"/>
</dbReference>
<dbReference type="GO" id="GO:0000155">
    <property type="term" value="F:phosphorelay sensor kinase activity"/>
    <property type="evidence" value="ECO:0007669"/>
    <property type="project" value="InterPro"/>
</dbReference>
<dbReference type="InterPro" id="IPR004358">
    <property type="entry name" value="Sig_transdc_His_kin-like_C"/>
</dbReference>
<accession>A0A9D1NPI1</accession>
<dbReference type="PANTHER" id="PTHR43711">
    <property type="entry name" value="TWO-COMPONENT HISTIDINE KINASE"/>
    <property type="match status" value="1"/>
</dbReference>
<dbReference type="PANTHER" id="PTHR43711:SF31">
    <property type="entry name" value="HISTIDINE KINASE"/>
    <property type="match status" value="1"/>
</dbReference>
<dbReference type="Pfam" id="PF02518">
    <property type="entry name" value="HATPase_c"/>
    <property type="match status" value="1"/>
</dbReference>
<dbReference type="Gene3D" id="1.10.287.130">
    <property type="match status" value="1"/>
</dbReference>
<keyword evidence="6" id="KW-0902">Two-component regulatory system</keyword>
<dbReference type="PROSITE" id="PS50109">
    <property type="entry name" value="HIS_KIN"/>
    <property type="match status" value="1"/>
</dbReference>
<dbReference type="EMBL" id="DVOR01000215">
    <property type="protein sequence ID" value="HIV09774.1"/>
    <property type="molecule type" value="Genomic_DNA"/>
</dbReference>
<feature type="domain" description="Histidine kinase" evidence="7">
    <location>
        <begin position="138"/>
        <end position="356"/>
    </location>
</feature>
<dbReference type="Proteomes" id="UP000886845">
    <property type="component" value="Unassembled WGS sequence"/>
</dbReference>
<dbReference type="Gene3D" id="3.30.450.20">
    <property type="entry name" value="PAS domain"/>
    <property type="match status" value="1"/>
</dbReference>
<proteinExistence type="predicted"/>
<protein>
    <recommendedName>
        <fullName evidence="2">histidine kinase</fullName>
        <ecNumber evidence="2">2.7.13.3</ecNumber>
    </recommendedName>
</protein>
<reference evidence="8" key="2">
    <citation type="journal article" date="2021" name="PeerJ">
        <title>Extensive microbial diversity within the chicken gut microbiome revealed by metagenomics and culture.</title>
        <authorList>
            <person name="Gilroy R."/>
            <person name="Ravi A."/>
            <person name="Getino M."/>
            <person name="Pursley I."/>
            <person name="Horton D.L."/>
            <person name="Alikhan N.F."/>
            <person name="Baker D."/>
            <person name="Gharbi K."/>
            <person name="Hall N."/>
            <person name="Watson M."/>
            <person name="Adriaenssens E.M."/>
            <person name="Foster-Nyarko E."/>
            <person name="Jarju S."/>
            <person name="Secka A."/>
            <person name="Antonio M."/>
            <person name="Oren A."/>
            <person name="Chaudhuri R.R."/>
            <person name="La Ragione R."/>
            <person name="Hildebrand F."/>
            <person name="Pallen M.J."/>
        </authorList>
    </citation>
    <scope>NUCLEOTIDE SEQUENCE</scope>
    <source>
        <strain evidence="8">35461</strain>
    </source>
</reference>
<dbReference type="InterPro" id="IPR003661">
    <property type="entry name" value="HisK_dim/P_dom"/>
</dbReference>
<dbReference type="CDD" id="cd00082">
    <property type="entry name" value="HisKA"/>
    <property type="match status" value="1"/>
</dbReference>
<dbReference type="Pfam" id="PF13426">
    <property type="entry name" value="PAS_9"/>
    <property type="match status" value="1"/>
</dbReference>
<evidence type="ECO:0000256" key="4">
    <source>
        <dbReference type="ARBA" id="ARBA00022679"/>
    </source>
</evidence>
<dbReference type="PRINTS" id="PR00344">
    <property type="entry name" value="BCTRLSENSOR"/>
</dbReference>
<keyword evidence="4" id="KW-0808">Transferase</keyword>
<evidence type="ECO:0000313" key="8">
    <source>
        <dbReference type="EMBL" id="HIV09774.1"/>
    </source>
</evidence>
<dbReference type="SUPFAM" id="SSF55874">
    <property type="entry name" value="ATPase domain of HSP90 chaperone/DNA topoisomerase II/histidine kinase"/>
    <property type="match status" value="1"/>
</dbReference>
<comment type="catalytic activity">
    <reaction evidence="1">
        <text>ATP + protein L-histidine = ADP + protein N-phospho-L-histidine.</text>
        <dbReference type="EC" id="2.7.13.3"/>
    </reaction>
</comment>
<dbReference type="SMART" id="SM00387">
    <property type="entry name" value="HATPase_c"/>
    <property type="match status" value="1"/>
</dbReference>
<name>A0A9D1NPI1_9BACT</name>
<dbReference type="FunFam" id="3.30.565.10:FF:000006">
    <property type="entry name" value="Sensor histidine kinase WalK"/>
    <property type="match status" value="1"/>
</dbReference>